<reference evidence="2" key="1">
    <citation type="submission" date="2014-03" db="EMBL/GenBank/DDBJ databases">
        <title>The Genome Sequence of Puccinia striiformis f. sp. tritici PST-78.</title>
        <authorList>
            <consortium name="The Broad Institute Genome Sequencing Platform"/>
            <person name="Cuomo C."/>
            <person name="Hulbert S."/>
            <person name="Chen X."/>
            <person name="Walker B."/>
            <person name="Young S.K."/>
            <person name="Zeng Q."/>
            <person name="Gargeya S."/>
            <person name="Fitzgerald M."/>
            <person name="Haas B."/>
            <person name="Abouelleil A."/>
            <person name="Alvarado L."/>
            <person name="Arachchi H.M."/>
            <person name="Berlin A.M."/>
            <person name="Chapman S.B."/>
            <person name="Goldberg J."/>
            <person name="Griggs A."/>
            <person name="Gujja S."/>
            <person name="Hansen M."/>
            <person name="Howarth C."/>
            <person name="Imamovic A."/>
            <person name="Larimer J."/>
            <person name="McCowan C."/>
            <person name="Montmayeur A."/>
            <person name="Murphy C."/>
            <person name="Neiman D."/>
            <person name="Pearson M."/>
            <person name="Priest M."/>
            <person name="Roberts A."/>
            <person name="Saif S."/>
            <person name="Shea T."/>
            <person name="Sisk P."/>
            <person name="Sykes S."/>
            <person name="Wortman J."/>
            <person name="Nusbaum C."/>
            <person name="Birren B."/>
        </authorList>
    </citation>
    <scope>NUCLEOTIDE SEQUENCE [LARGE SCALE GENOMIC DNA]</scope>
    <source>
        <strain evidence="2">race PST-78</strain>
    </source>
</reference>
<sequence>MSSASTLPGNNIDLVMEGFRRLNYDFDGAPDRPASSISDFSIDRINIYKDDQNELKSGLLPLLRQQILTFLSALDPSALYEESDAHFEYILQIQSDLEDTLWDINSTVVGVRNLDSEDLSTNDHHLEVIKVFVLFTLEDKLNCIIFRYFGGFFGDCWHLSEELRLSEQDPSRSDRDIADEPVQLAELKAEALAWIERLIEYVNRSDWDLVQLVWRDSPMESINQLLSRVQILINPIGTTANNDEHFISGARREPALRLAQSVISLMKLSRLLFDKLSTGYRVNRRSSFTNMCSNQLELLSGLSVSVELKLAPLPHLVKLAIGPSEAIVGPEVVQLVEGLLNRFQPSLLLIVSYVIPIIPDTNGLSTHTYLTAWLTDWNNTLHVAANNVIKAAKSFESHLV</sequence>
<comment type="caution">
    <text evidence="1">The sequence shown here is derived from an EMBL/GenBank/DDBJ whole genome shotgun (WGS) entry which is preliminary data.</text>
</comment>
<dbReference type="AlphaFoldDB" id="A0A0L0V6Q4"/>
<dbReference type="EMBL" id="AJIL01000111">
    <property type="protein sequence ID" value="KNE94684.1"/>
    <property type="molecule type" value="Genomic_DNA"/>
</dbReference>
<accession>A0A0L0V6Q4</accession>
<dbReference type="PANTHER" id="PTHR33069">
    <property type="entry name" value="CHROMOSOME 7, WHOLE GENOME SHOTGUN SEQUENCE-RELATED"/>
    <property type="match status" value="1"/>
</dbReference>
<proteinExistence type="predicted"/>
<dbReference type="Proteomes" id="UP000054564">
    <property type="component" value="Unassembled WGS sequence"/>
</dbReference>
<gene>
    <name evidence="1" type="ORF">PSTG_11959</name>
</gene>
<protein>
    <submittedName>
        <fullName evidence="1">Uncharacterized protein</fullName>
    </submittedName>
</protein>
<evidence type="ECO:0000313" key="2">
    <source>
        <dbReference type="Proteomes" id="UP000054564"/>
    </source>
</evidence>
<evidence type="ECO:0000313" key="1">
    <source>
        <dbReference type="EMBL" id="KNE94684.1"/>
    </source>
</evidence>
<dbReference type="PANTHER" id="PTHR33069:SF3">
    <property type="entry name" value="DYNEIN HEAVY CHAIN TAIL DOMAIN-CONTAINING PROTEIN"/>
    <property type="match status" value="1"/>
</dbReference>
<keyword evidence="2" id="KW-1185">Reference proteome</keyword>
<organism evidence="1 2">
    <name type="scientific">Puccinia striiformis f. sp. tritici PST-78</name>
    <dbReference type="NCBI Taxonomy" id="1165861"/>
    <lineage>
        <taxon>Eukaryota</taxon>
        <taxon>Fungi</taxon>
        <taxon>Dikarya</taxon>
        <taxon>Basidiomycota</taxon>
        <taxon>Pucciniomycotina</taxon>
        <taxon>Pucciniomycetes</taxon>
        <taxon>Pucciniales</taxon>
        <taxon>Pucciniaceae</taxon>
        <taxon>Puccinia</taxon>
    </lineage>
</organism>
<name>A0A0L0V6Q4_9BASI</name>